<accession>A0AAW0UGY3</accession>
<keyword evidence="3" id="KW-1185">Reference proteome</keyword>
<dbReference type="EMBL" id="JARAKH010000011">
    <property type="protein sequence ID" value="KAK8399373.1"/>
    <property type="molecule type" value="Genomic_DNA"/>
</dbReference>
<feature type="region of interest" description="Disordered" evidence="1">
    <location>
        <begin position="42"/>
        <end position="68"/>
    </location>
</feature>
<organism evidence="2 3">
    <name type="scientific">Scylla paramamosain</name>
    <name type="common">Mud crab</name>
    <dbReference type="NCBI Taxonomy" id="85552"/>
    <lineage>
        <taxon>Eukaryota</taxon>
        <taxon>Metazoa</taxon>
        <taxon>Ecdysozoa</taxon>
        <taxon>Arthropoda</taxon>
        <taxon>Crustacea</taxon>
        <taxon>Multicrustacea</taxon>
        <taxon>Malacostraca</taxon>
        <taxon>Eumalacostraca</taxon>
        <taxon>Eucarida</taxon>
        <taxon>Decapoda</taxon>
        <taxon>Pleocyemata</taxon>
        <taxon>Brachyura</taxon>
        <taxon>Eubrachyura</taxon>
        <taxon>Portunoidea</taxon>
        <taxon>Portunidae</taxon>
        <taxon>Portuninae</taxon>
        <taxon>Scylla</taxon>
    </lineage>
</organism>
<feature type="compositionally biased region" description="Basic and acidic residues" evidence="1">
    <location>
        <begin position="44"/>
        <end position="62"/>
    </location>
</feature>
<sequence length="120" mass="13621">MLRDAVQDEDKHRGDYQASGSGEEAAPVSAILMCILPCTLPSINKDDGTRVNRKEAEREKRKSTSQTLFSLGSLDGSLVLNLELGQGEEERLMMFKDEEKGNKRDDDDDEEEEEEEEERR</sequence>
<reference evidence="2 3" key="1">
    <citation type="submission" date="2023-03" db="EMBL/GenBank/DDBJ databases">
        <title>High-quality genome of Scylla paramamosain provides insights in environmental adaptation.</title>
        <authorList>
            <person name="Zhang L."/>
        </authorList>
    </citation>
    <scope>NUCLEOTIDE SEQUENCE [LARGE SCALE GENOMIC DNA]</scope>
    <source>
        <strain evidence="2">LZ_2023a</strain>
        <tissue evidence="2">Muscle</tissue>
    </source>
</reference>
<feature type="region of interest" description="Disordered" evidence="1">
    <location>
        <begin position="92"/>
        <end position="120"/>
    </location>
</feature>
<feature type="compositionally biased region" description="Basic and acidic residues" evidence="1">
    <location>
        <begin position="1"/>
        <end position="15"/>
    </location>
</feature>
<feature type="region of interest" description="Disordered" evidence="1">
    <location>
        <begin position="1"/>
        <end position="27"/>
    </location>
</feature>
<protein>
    <submittedName>
        <fullName evidence="2">Uncharacterized protein</fullName>
    </submittedName>
</protein>
<dbReference type="AlphaFoldDB" id="A0AAW0UGY3"/>
<evidence type="ECO:0000313" key="2">
    <source>
        <dbReference type="EMBL" id="KAK8399373.1"/>
    </source>
</evidence>
<name>A0AAW0UGY3_SCYPA</name>
<comment type="caution">
    <text evidence="2">The sequence shown here is derived from an EMBL/GenBank/DDBJ whole genome shotgun (WGS) entry which is preliminary data.</text>
</comment>
<gene>
    <name evidence="2" type="ORF">O3P69_003471</name>
</gene>
<feature type="compositionally biased region" description="Basic and acidic residues" evidence="1">
    <location>
        <begin position="92"/>
        <end position="105"/>
    </location>
</feature>
<proteinExistence type="predicted"/>
<dbReference type="Proteomes" id="UP001487740">
    <property type="component" value="Unassembled WGS sequence"/>
</dbReference>
<feature type="compositionally biased region" description="Acidic residues" evidence="1">
    <location>
        <begin position="106"/>
        <end position="120"/>
    </location>
</feature>
<evidence type="ECO:0000256" key="1">
    <source>
        <dbReference type="SAM" id="MobiDB-lite"/>
    </source>
</evidence>
<evidence type="ECO:0000313" key="3">
    <source>
        <dbReference type="Proteomes" id="UP001487740"/>
    </source>
</evidence>